<dbReference type="InterPro" id="IPR000276">
    <property type="entry name" value="GPCR_Rhodpsn"/>
</dbReference>
<feature type="domain" description="G-protein coupled receptors family 1 profile" evidence="6">
    <location>
        <begin position="37"/>
        <end position="355"/>
    </location>
</feature>
<keyword evidence="4 5" id="KW-0472">Membrane</keyword>
<dbReference type="GO" id="GO:0004930">
    <property type="term" value="F:G protein-coupled receptor activity"/>
    <property type="evidence" value="ECO:0007669"/>
    <property type="project" value="InterPro"/>
</dbReference>
<dbReference type="InterPro" id="IPR017452">
    <property type="entry name" value="GPCR_Rhodpsn_7TM"/>
</dbReference>
<feature type="transmembrane region" description="Helical" evidence="5">
    <location>
        <begin position="173"/>
        <end position="195"/>
    </location>
</feature>
<keyword evidence="8" id="KW-1185">Reference proteome</keyword>
<feature type="transmembrane region" description="Helical" evidence="5">
    <location>
        <begin position="331"/>
        <end position="355"/>
    </location>
</feature>
<organism evidence="7 8">
    <name type="scientific">Brachionus calyciflorus</name>
    <dbReference type="NCBI Taxonomy" id="104777"/>
    <lineage>
        <taxon>Eukaryota</taxon>
        <taxon>Metazoa</taxon>
        <taxon>Spiralia</taxon>
        <taxon>Gnathifera</taxon>
        <taxon>Rotifera</taxon>
        <taxon>Eurotatoria</taxon>
        <taxon>Monogononta</taxon>
        <taxon>Pseudotrocha</taxon>
        <taxon>Ploima</taxon>
        <taxon>Brachionidae</taxon>
        <taxon>Brachionus</taxon>
    </lineage>
</organism>
<feature type="transmembrane region" description="Helical" evidence="5">
    <location>
        <begin position="290"/>
        <end position="319"/>
    </location>
</feature>
<dbReference type="InterPro" id="IPR052954">
    <property type="entry name" value="GPCR-Ligand_Int"/>
</dbReference>
<protein>
    <recommendedName>
        <fullName evidence="6">G-protein coupled receptors family 1 profile domain-containing protein</fullName>
    </recommendedName>
</protein>
<evidence type="ECO:0000256" key="5">
    <source>
        <dbReference type="SAM" id="Phobius"/>
    </source>
</evidence>
<feature type="transmembrane region" description="Helical" evidence="5">
    <location>
        <begin position="215"/>
        <end position="247"/>
    </location>
</feature>
<dbReference type="Proteomes" id="UP000663879">
    <property type="component" value="Unassembled WGS sequence"/>
</dbReference>
<comment type="caution">
    <text evidence="7">The sequence shown here is derived from an EMBL/GenBank/DDBJ whole genome shotgun (WGS) entry which is preliminary data.</text>
</comment>
<evidence type="ECO:0000256" key="2">
    <source>
        <dbReference type="ARBA" id="ARBA00022692"/>
    </source>
</evidence>
<sequence length="373" mass="43995">MNSSNCEAKKNSIAFYLLTGKINVLFSFLIACVGFVGNGLGVFVFAQKRFRLHSSSIYLFCLCLSDIFFLFMHLFEETLKTYINVFLYGQANYIDKECLQFKHSSLNDTTVTQRLLMIINITDRYNFPCRFVNYLRYFLRFLSAYIIVAFTIQRTFAIYCPFIQAKFESKRNAWNIVTLIFILGLFINMWVPFLFITITDSNNTYCGVNKEFSRIYFTLNIFYITLTLLIPILVIFVCNTFIIKFIIKASKQRKTMTNFEIKKLNSSNEKKNMENSLNKQKSPKSVLNKITIMLLIMSFSYTGLNLPYLISWCLFFYGMEINNNYDSIDRYYTYSFFKLCELANLLNYGIHFYIYCSSGYKFRMQLRQSFKTG</sequence>
<dbReference type="GO" id="GO:0016020">
    <property type="term" value="C:membrane"/>
    <property type="evidence" value="ECO:0007669"/>
    <property type="project" value="UniProtKB-SubCell"/>
</dbReference>
<dbReference type="PROSITE" id="PS50262">
    <property type="entry name" value="G_PROTEIN_RECEP_F1_2"/>
    <property type="match status" value="1"/>
</dbReference>
<feature type="transmembrane region" description="Helical" evidence="5">
    <location>
        <begin position="134"/>
        <end position="152"/>
    </location>
</feature>
<dbReference type="Pfam" id="PF00001">
    <property type="entry name" value="7tm_1"/>
    <property type="match status" value="1"/>
</dbReference>
<dbReference type="PRINTS" id="PR00237">
    <property type="entry name" value="GPCRRHODOPSN"/>
</dbReference>
<evidence type="ECO:0000256" key="3">
    <source>
        <dbReference type="ARBA" id="ARBA00022989"/>
    </source>
</evidence>
<comment type="subcellular location">
    <subcellularLocation>
        <location evidence="1">Membrane</location>
    </subcellularLocation>
</comment>
<evidence type="ECO:0000256" key="4">
    <source>
        <dbReference type="ARBA" id="ARBA00023136"/>
    </source>
</evidence>
<keyword evidence="2 5" id="KW-0812">Transmembrane</keyword>
<evidence type="ECO:0000313" key="8">
    <source>
        <dbReference type="Proteomes" id="UP000663879"/>
    </source>
</evidence>
<keyword evidence="3 5" id="KW-1133">Transmembrane helix</keyword>
<dbReference type="EMBL" id="CAJNOC010004985">
    <property type="protein sequence ID" value="CAF1039358.1"/>
    <property type="molecule type" value="Genomic_DNA"/>
</dbReference>
<evidence type="ECO:0000313" key="7">
    <source>
        <dbReference type="EMBL" id="CAF1039358.1"/>
    </source>
</evidence>
<accession>A0A814JM39</accession>
<reference evidence="7" key="1">
    <citation type="submission" date="2021-02" db="EMBL/GenBank/DDBJ databases">
        <authorList>
            <person name="Nowell W R."/>
        </authorList>
    </citation>
    <scope>NUCLEOTIDE SEQUENCE</scope>
    <source>
        <strain evidence="7">Ploen Becks lab</strain>
    </source>
</reference>
<dbReference type="Gene3D" id="1.20.1070.10">
    <property type="entry name" value="Rhodopsin 7-helix transmembrane proteins"/>
    <property type="match status" value="1"/>
</dbReference>
<dbReference type="PANTHER" id="PTHR46641:SF25">
    <property type="entry name" value="CNMAMIDE RECEPTOR-RELATED"/>
    <property type="match status" value="1"/>
</dbReference>
<feature type="transmembrane region" description="Helical" evidence="5">
    <location>
        <begin position="57"/>
        <end position="75"/>
    </location>
</feature>
<evidence type="ECO:0000256" key="1">
    <source>
        <dbReference type="ARBA" id="ARBA00004370"/>
    </source>
</evidence>
<gene>
    <name evidence="7" type="ORF">OXX778_LOCUS18270</name>
</gene>
<dbReference type="PANTHER" id="PTHR46641">
    <property type="entry name" value="FMRFAMIDE RECEPTOR-RELATED"/>
    <property type="match status" value="1"/>
</dbReference>
<evidence type="ECO:0000259" key="6">
    <source>
        <dbReference type="PROSITE" id="PS50262"/>
    </source>
</evidence>
<feature type="transmembrane region" description="Helical" evidence="5">
    <location>
        <begin position="24"/>
        <end position="45"/>
    </location>
</feature>
<name>A0A814JM39_9BILA</name>
<dbReference type="OrthoDB" id="9990906at2759"/>
<dbReference type="AlphaFoldDB" id="A0A814JM39"/>
<proteinExistence type="predicted"/>
<dbReference type="SUPFAM" id="SSF81321">
    <property type="entry name" value="Family A G protein-coupled receptor-like"/>
    <property type="match status" value="1"/>
</dbReference>